<evidence type="ECO:0000313" key="1">
    <source>
        <dbReference type="EMBL" id="GBM48276.1"/>
    </source>
</evidence>
<accession>A0A4Y2G681</accession>
<protein>
    <submittedName>
        <fullName evidence="1">Uncharacterized protein</fullName>
    </submittedName>
</protein>
<organism evidence="1 2">
    <name type="scientific">Araneus ventricosus</name>
    <name type="common">Orbweaver spider</name>
    <name type="synonym">Epeira ventricosa</name>
    <dbReference type="NCBI Taxonomy" id="182803"/>
    <lineage>
        <taxon>Eukaryota</taxon>
        <taxon>Metazoa</taxon>
        <taxon>Ecdysozoa</taxon>
        <taxon>Arthropoda</taxon>
        <taxon>Chelicerata</taxon>
        <taxon>Arachnida</taxon>
        <taxon>Araneae</taxon>
        <taxon>Araneomorphae</taxon>
        <taxon>Entelegynae</taxon>
        <taxon>Araneoidea</taxon>
        <taxon>Araneidae</taxon>
        <taxon>Araneus</taxon>
    </lineage>
</organism>
<proteinExistence type="predicted"/>
<dbReference type="AlphaFoldDB" id="A0A4Y2G681"/>
<gene>
    <name evidence="1" type="ORF">AVEN_98026_1</name>
</gene>
<evidence type="ECO:0000313" key="2">
    <source>
        <dbReference type="Proteomes" id="UP000499080"/>
    </source>
</evidence>
<dbReference type="EMBL" id="BGPR01001209">
    <property type="protein sequence ID" value="GBM48276.1"/>
    <property type="molecule type" value="Genomic_DNA"/>
</dbReference>
<comment type="caution">
    <text evidence="1">The sequence shown here is derived from an EMBL/GenBank/DDBJ whole genome shotgun (WGS) entry which is preliminary data.</text>
</comment>
<name>A0A4Y2G681_ARAVE</name>
<sequence>MGADALPRRYIATRNIIQTSVPYPVMLQFSVEKVADNCAPVRWSPVLLKDESRGVSSQLWKQPQHIQVHGTCHCLLDEGKGPMKLCL</sequence>
<keyword evidence="2" id="KW-1185">Reference proteome</keyword>
<reference evidence="1 2" key="1">
    <citation type="journal article" date="2019" name="Sci. Rep.">
        <title>Orb-weaving spider Araneus ventricosus genome elucidates the spidroin gene catalogue.</title>
        <authorList>
            <person name="Kono N."/>
            <person name="Nakamura H."/>
            <person name="Ohtoshi R."/>
            <person name="Moran D.A.P."/>
            <person name="Shinohara A."/>
            <person name="Yoshida Y."/>
            <person name="Fujiwara M."/>
            <person name="Mori M."/>
            <person name="Tomita M."/>
            <person name="Arakawa K."/>
        </authorList>
    </citation>
    <scope>NUCLEOTIDE SEQUENCE [LARGE SCALE GENOMIC DNA]</scope>
</reference>
<dbReference type="Proteomes" id="UP000499080">
    <property type="component" value="Unassembled WGS sequence"/>
</dbReference>